<dbReference type="AlphaFoldDB" id="A3MTS1"/>
<evidence type="ECO:0000256" key="1">
    <source>
        <dbReference type="SAM" id="Phobius"/>
    </source>
</evidence>
<evidence type="ECO:0000313" key="2">
    <source>
        <dbReference type="EMBL" id="ABO08038.1"/>
    </source>
</evidence>
<dbReference type="GeneID" id="4909847"/>
<dbReference type="KEGG" id="pcl:Pcal_0611"/>
<keyword evidence="1" id="KW-1133">Transmembrane helix</keyword>
<evidence type="ECO:0000313" key="3">
    <source>
        <dbReference type="Proteomes" id="UP000001431"/>
    </source>
</evidence>
<dbReference type="eggNOG" id="arCOG03265">
    <property type="taxonomic scope" value="Archaea"/>
</dbReference>
<dbReference type="EMBL" id="CP000561">
    <property type="protein sequence ID" value="ABO08038.1"/>
    <property type="molecule type" value="Genomic_DNA"/>
</dbReference>
<sequence>MRYIALVLLLPLAVAGAAIIDVRDALGYPVQNATVCVEGLCKYTNATGLVEVPTGPVEIYVDGVLAWRTYAEGHVVATIYRVGEVAISPLPADGYVDIWVKLLNGSYARLRINFRNNTLEREIPVGNVNYPAEIHIVSVAGRAVNTTVKTSLWELGADLAALGIVKKCTISAREPVKAIYVYNGTNLVAVGQNVTLFTFNTAAYYAVVETDVVAPNGTRYRWRIDVAKHCGGDVTPNASRLVVTAVDSAGAVRYDWAIRIANESFRGRAELWVLPNATYMVEVDAVHTKRSVSVHVSRAVEEVTISVPTAYVEFRYQQPARWVYIIGNYTAREAMPRRVELPPGVYKVVVDLGGVNVTYTVSLRPGEVVTLTVERPPSSNETAQSYEGLSAATYALLVVLATFVVVAVVILKKSTRRSFATL</sequence>
<organism evidence="2 3">
    <name type="scientific">Pyrobaculum calidifontis (strain DSM 21063 / JCM 11548 / VA1)</name>
    <dbReference type="NCBI Taxonomy" id="410359"/>
    <lineage>
        <taxon>Archaea</taxon>
        <taxon>Thermoproteota</taxon>
        <taxon>Thermoprotei</taxon>
        <taxon>Thermoproteales</taxon>
        <taxon>Thermoproteaceae</taxon>
        <taxon>Pyrobaculum</taxon>
    </lineage>
</organism>
<feature type="transmembrane region" description="Helical" evidence="1">
    <location>
        <begin position="391"/>
        <end position="411"/>
    </location>
</feature>
<evidence type="ECO:0008006" key="4">
    <source>
        <dbReference type="Google" id="ProtNLM"/>
    </source>
</evidence>
<proteinExistence type="predicted"/>
<keyword evidence="1" id="KW-0472">Membrane</keyword>
<protein>
    <recommendedName>
        <fullName evidence="4">PEGA domain-containing protein</fullName>
    </recommendedName>
</protein>
<reference evidence="2" key="1">
    <citation type="submission" date="2007-02" db="EMBL/GenBank/DDBJ databases">
        <title>Complete sequence of Pyrobaculum calidifontis JCM 11548.</title>
        <authorList>
            <consortium name="US DOE Joint Genome Institute"/>
            <person name="Copeland A."/>
            <person name="Lucas S."/>
            <person name="Lapidus A."/>
            <person name="Barry K."/>
            <person name="Glavina del Rio T."/>
            <person name="Dalin E."/>
            <person name="Tice H."/>
            <person name="Pitluck S."/>
            <person name="Chain P."/>
            <person name="Malfatti S."/>
            <person name="Shin M."/>
            <person name="Vergez L."/>
            <person name="Schmutz J."/>
            <person name="Larimer F."/>
            <person name="Land M."/>
            <person name="Hauser L."/>
            <person name="Kyrpides N."/>
            <person name="Mikhailova N."/>
            <person name="Cozen A.E."/>
            <person name="Fitz-Gibbon S.T."/>
            <person name="House C.H."/>
            <person name="Saltikov C."/>
            <person name="Lowe T.M."/>
            <person name="Richardson P."/>
        </authorList>
    </citation>
    <scope>NUCLEOTIDE SEQUENCE [LARGE SCALE GENOMIC DNA]</scope>
    <source>
        <strain evidence="2">JCM 11548</strain>
    </source>
</reference>
<keyword evidence="3" id="KW-1185">Reference proteome</keyword>
<dbReference type="HOGENOM" id="CLU_632564_0_0_2"/>
<dbReference type="OrthoDB" id="28815at2157"/>
<dbReference type="RefSeq" id="WP_011849296.1">
    <property type="nucleotide sequence ID" value="NC_009073.1"/>
</dbReference>
<accession>A3MTS1</accession>
<name>A3MTS1_PYRCJ</name>
<gene>
    <name evidence="2" type="ordered locus">Pcal_0611</name>
</gene>
<keyword evidence="1" id="KW-0812">Transmembrane</keyword>
<dbReference type="Proteomes" id="UP000001431">
    <property type="component" value="Chromosome"/>
</dbReference>
<dbReference type="STRING" id="410359.Pcal_0611"/>